<organism evidence="2 3">
    <name type="scientific">Rhodococcus ruber</name>
    <dbReference type="NCBI Taxonomy" id="1830"/>
    <lineage>
        <taxon>Bacteria</taxon>
        <taxon>Bacillati</taxon>
        <taxon>Actinomycetota</taxon>
        <taxon>Actinomycetes</taxon>
        <taxon>Mycobacteriales</taxon>
        <taxon>Nocardiaceae</taxon>
        <taxon>Rhodococcus</taxon>
    </lineage>
</organism>
<evidence type="ECO:0000313" key="3">
    <source>
        <dbReference type="Proteomes" id="UP001081071"/>
    </source>
</evidence>
<accession>A0ABT4MIA3</accession>
<dbReference type="Proteomes" id="UP001081071">
    <property type="component" value="Unassembled WGS sequence"/>
</dbReference>
<dbReference type="RefSeq" id="WP_269607148.1">
    <property type="nucleotide sequence ID" value="NZ_JAPWIJ010000008.1"/>
</dbReference>
<dbReference type="Pfam" id="PF13481">
    <property type="entry name" value="AAA_25"/>
    <property type="match status" value="1"/>
</dbReference>
<comment type="caution">
    <text evidence="2">The sequence shown here is derived from an EMBL/GenBank/DDBJ whole genome shotgun (WGS) entry which is preliminary data.</text>
</comment>
<name>A0ABT4MIA3_9NOCA</name>
<dbReference type="Gene3D" id="3.40.50.300">
    <property type="entry name" value="P-loop containing nucleotide triphosphate hydrolases"/>
    <property type="match status" value="1"/>
</dbReference>
<evidence type="ECO:0000256" key="1">
    <source>
        <dbReference type="SAM" id="MobiDB-lite"/>
    </source>
</evidence>
<gene>
    <name evidence="2" type="ORF">O4220_19610</name>
</gene>
<dbReference type="SUPFAM" id="SSF52540">
    <property type="entry name" value="P-loop containing nucleoside triphosphate hydrolases"/>
    <property type="match status" value="1"/>
</dbReference>
<feature type="compositionally biased region" description="Gly residues" evidence="1">
    <location>
        <begin position="405"/>
        <end position="414"/>
    </location>
</feature>
<dbReference type="InterPro" id="IPR027417">
    <property type="entry name" value="P-loop_NTPase"/>
</dbReference>
<proteinExistence type="predicted"/>
<sequence>MSNERVVNITDLMHKSRVRVTPVPVPAPVPRASTHTTADPVVAEAIQQSSDPSAADCADLAVEVGKLRVRDRAREVFEEEKAVRLLALNADRAMDGLQFLTEAPEADPLWGEGDKVLMATGEGLMICGPQGVGKSTVVQQLVLARLGLRAPELFGLPVQPDPRPVLYLAMDRPPQIRRSLARMVDAVDPDIAEMLRQKLVVWKGPPPVDASRAPRVFADWVATIGRAPGLVVVDSLKDLASGLASDEVGSGINTAMQHILADGTEYVDLHHQRKANADNRKPDKLSDVYGSGWLTAGKGSVVLLWGDPGASTVELSHLKQPMDRVGPLIVDHAHGAGASVSADPTEQLVQLALAAGAVGITEAACVRAIFDEDRDDDGYTAHKSVVRRRLNRLTRDGVLDYRAGSKGGNGGGGNAATWTHVQA</sequence>
<dbReference type="EMBL" id="JAPWIJ010000008">
    <property type="protein sequence ID" value="MCZ4520722.1"/>
    <property type="molecule type" value="Genomic_DNA"/>
</dbReference>
<feature type="region of interest" description="Disordered" evidence="1">
    <location>
        <begin position="404"/>
        <end position="423"/>
    </location>
</feature>
<protein>
    <submittedName>
        <fullName evidence="2">AAA family ATPase</fullName>
    </submittedName>
</protein>
<evidence type="ECO:0000313" key="2">
    <source>
        <dbReference type="EMBL" id="MCZ4520722.1"/>
    </source>
</evidence>
<reference evidence="2" key="1">
    <citation type="submission" date="2022-12" db="EMBL/GenBank/DDBJ databases">
        <authorList>
            <person name="Krivoruchko A.V."/>
            <person name="Elkin A."/>
        </authorList>
    </citation>
    <scope>NUCLEOTIDE SEQUENCE</scope>
    <source>
        <strain evidence="2">IEGM 1391</strain>
    </source>
</reference>
<keyword evidence="3" id="KW-1185">Reference proteome</keyword>